<dbReference type="SUPFAM" id="SSF52540">
    <property type="entry name" value="P-loop containing nucleoside triphosphate hydrolases"/>
    <property type="match status" value="1"/>
</dbReference>
<dbReference type="GO" id="GO:0005524">
    <property type="term" value="F:ATP binding"/>
    <property type="evidence" value="ECO:0007669"/>
    <property type="project" value="UniProtKB-KW"/>
</dbReference>
<keyword evidence="5" id="KW-0547">Nucleotide-binding</keyword>
<dbReference type="GO" id="GO:0016887">
    <property type="term" value="F:ATP hydrolysis activity"/>
    <property type="evidence" value="ECO:0007669"/>
    <property type="project" value="InterPro"/>
</dbReference>
<dbReference type="InterPro" id="IPR027417">
    <property type="entry name" value="P-loop_NTPase"/>
</dbReference>
<evidence type="ECO:0000259" key="4">
    <source>
        <dbReference type="PROSITE" id="PS50893"/>
    </source>
</evidence>
<organism evidence="5 6">
    <name type="scientific">Actinomadura barringtoniae</name>
    <dbReference type="NCBI Taxonomy" id="1427535"/>
    <lineage>
        <taxon>Bacteria</taxon>
        <taxon>Bacillati</taxon>
        <taxon>Actinomycetota</taxon>
        <taxon>Actinomycetes</taxon>
        <taxon>Streptosporangiales</taxon>
        <taxon>Thermomonosporaceae</taxon>
        <taxon>Actinomadura</taxon>
    </lineage>
</organism>
<evidence type="ECO:0000256" key="3">
    <source>
        <dbReference type="SAM" id="MobiDB-lite"/>
    </source>
</evidence>
<evidence type="ECO:0000313" key="5">
    <source>
        <dbReference type="EMBL" id="MBO2448118.1"/>
    </source>
</evidence>
<keyword evidence="6" id="KW-1185">Reference proteome</keyword>
<proteinExistence type="inferred from homology"/>
<sequence>MIAEHSAIVAQGMGVRRGGRWLLRPVDLRFSEGVAGVAGPSGVGKSTLLATFATLRRPHVGELEILGADIGNVSGLRSVRARIGYLPGRCSWAENLSASEFVSYAAYYKRVGSEAARSILKRLELNEAAGTELRLLPPDVRLRAGLAATCVHEPELVILDDPLEDLAGDPATVAELVPLIRALAPTVVVSASAAETLTGWCDRVTTLARGKLTDLPTHRRQTAAYDADGSPALPRQTVRGGASASSPRSELAAAGPAPRARHLSGRRAEGDAFREDREAMSRSPLSRFEAEPPGEDSRPREPKKYSLGGRRTRGRAERLPAGSTAGV</sequence>
<protein>
    <submittedName>
        <fullName evidence="5">ATP-binding cassette domain-containing protein</fullName>
    </submittedName>
</protein>
<evidence type="ECO:0000256" key="1">
    <source>
        <dbReference type="ARBA" id="ARBA00005417"/>
    </source>
</evidence>
<feature type="compositionally biased region" description="Basic and acidic residues" evidence="3">
    <location>
        <begin position="295"/>
        <end position="304"/>
    </location>
</feature>
<comment type="caution">
    <text evidence="5">The sequence shown here is derived from an EMBL/GenBank/DDBJ whole genome shotgun (WGS) entry which is preliminary data.</text>
</comment>
<dbReference type="EMBL" id="JAGEOJ010000005">
    <property type="protein sequence ID" value="MBO2448118.1"/>
    <property type="molecule type" value="Genomic_DNA"/>
</dbReference>
<feature type="compositionally biased region" description="Basic and acidic residues" evidence="3">
    <location>
        <begin position="266"/>
        <end position="280"/>
    </location>
</feature>
<dbReference type="PANTHER" id="PTHR43335:SF2">
    <property type="entry name" value="ABC TRANSPORTER, ATP-BINDING PROTEIN"/>
    <property type="match status" value="1"/>
</dbReference>
<keyword evidence="2" id="KW-0813">Transport</keyword>
<dbReference type="AlphaFoldDB" id="A0A939T3H6"/>
<evidence type="ECO:0000256" key="2">
    <source>
        <dbReference type="ARBA" id="ARBA00022448"/>
    </source>
</evidence>
<dbReference type="Proteomes" id="UP000669179">
    <property type="component" value="Unassembled WGS sequence"/>
</dbReference>
<dbReference type="Gene3D" id="3.40.50.300">
    <property type="entry name" value="P-loop containing nucleotide triphosphate hydrolases"/>
    <property type="match status" value="1"/>
</dbReference>
<dbReference type="PROSITE" id="PS50893">
    <property type="entry name" value="ABC_TRANSPORTER_2"/>
    <property type="match status" value="1"/>
</dbReference>
<dbReference type="Pfam" id="PF00005">
    <property type="entry name" value="ABC_tran"/>
    <property type="match status" value="1"/>
</dbReference>
<accession>A0A939T3H6</accession>
<name>A0A939T3H6_9ACTN</name>
<feature type="region of interest" description="Disordered" evidence="3">
    <location>
        <begin position="222"/>
        <end position="327"/>
    </location>
</feature>
<reference evidence="5" key="1">
    <citation type="submission" date="2021-03" db="EMBL/GenBank/DDBJ databases">
        <authorList>
            <person name="Kanchanasin P."/>
            <person name="Saeng-In P."/>
            <person name="Phongsopitanun W."/>
            <person name="Yuki M."/>
            <person name="Kudo T."/>
            <person name="Ohkuma M."/>
            <person name="Tanasupawat S."/>
        </authorList>
    </citation>
    <scope>NUCLEOTIDE SEQUENCE</scope>
    <source>
        <strain evidence="5">GKU 128</strain>
    </source>
</reference>
<dbReference type="PANTHER" id="PTHR43335">
    <property type="entry name" value="ABC TRANSPORTER, ATP-BINDING PROTEIN"/>
    <property type="match status" value="1"/>
</dbReference>
<dbReference type="InterPro" id="IPR003439">
    <property type="entry name" value="ABC_transporter-like_ATP-bd"/>
</dbReference>
<keyword evidence="5" id="KW-0067">ATP-binding</keyword>
<comment type="similarity">
    <text evidence="1">Belongs to the ABC transporter superfamily.</text>
</comment>
<gene>
    <name evidence="5" type="ORF">J4573_13525</name>
</gene>
<evidence type="ECO:0000313" key="6">
    <source>
        <dbReference type="Proteomes" id="UP000669179"/>
    </source>
</evidence>
<feature type="domain" description="ABC transporter" evidence="4">
    <location>
        <begin position="8"/>
        <end position="234"/>
    </location>
</feature>